<dbReference type="InterPro" id="IPR050289">
    <property type="entry name" value="TorD/DmsD_chaperones"/>
</dbReference>
<keyword evidence="1" id="KW-0143">Chaperone</keyword>
<gene>
    <name evidence="2" type="ORF">EES38_13505</name>
</gene>
<evidence type="ECO:0000313" key="3">
    <source>
        <dbReference type="Proteomes" id="UP000281112"/>
    </source>
</evidence>
<dbReference type="RefSeq" id="WP_124937730.1">
    <property type="nucleotide sequence ID" value="NZ_RJVQ01000005.1"/>
</dbReference>
<reference evidence="2 3" key="1">
    <citation type="submission" date="2018-11" db="EMBL/GenBank/DDBJ databases">
        <title>Vibrio LJC006 sp. nov., isolated from seawater during the bloom of the enteromorpha.</title>
        <authorList>
            <person name="Liang J."/>
        </authorList>
    </citation>
    <scope>NUCLEOTIDE SEQUENCE [LARGE SCALE GENOMIC DNA]</scope>
    <source>
        <strain evidence="2 3">LJC006</strain>
    </source>
</reference>
<dbReference type="InterPro" id="IPR036411">
    <property type="entry name" value="TorD-like_sf"/>
</dbReference>
<dbReference type="Pfam" id="PF02613">
    <property type="entry name" value="Nitrate_red_del"/>
    <property type="match status" value="1"/>
</dbReference>
<evidence type="ECO:0008006" key="4">
    <source>
        <dbReference type="Google" id="ProtNLM"/>
    </source>
</evidence>
<name>A0A3N9TES2_9VIBR</name>
<dbReference type="Proteomes" id="UP000281112">
    <property type="component" value="Unassembled WGS sequence"/>
</dbReference>
<sequence>MQLSELQQGELVIVCRLYGALFYYSPSDFDKVQLNTYFQHDVETPIDDINTVLNAFKHADKYALIQEYDRLFTQQFPYCVPPWSSVYLDNGNPLFGSATTSYSEFIEHCGLKLRENATDPEDHIGLMLMVLAMLIDDDQDQHVSELLGEYLLPWFPFFISKMQQESRQDAYIQLTKGTQDLLSLLQKKYSARVLIKTNYLPVV</sequence>
<dbReference type="PANTHER" id="PTHR34227:SF13">
    <property type="entry name" value="TAT PROOFREADING CHAPERONE DMSD-RELATED"/>
    <property type="match status" value="1"/>
</dbReference>
<comment type="caution">
    <text evidence="2">The sequence shown here is derived from an EMBL/GenBank/DDBJ whole genome shotgun (WGS) entry which is preliminary data.</text>
</comment>
<keyword evidence="3" id="KW-1185">Reference proteome</keyword>
<dbReference type="AlphaFoldDB" id="A0A3N9TES2"/>
<protein>
    <recommendedName>
        <fullName evidence="4">Dehydrogenase</fullName>
    </recommendedName>
</protein>
<dbReference type="OrthoDB" id="3174863at2"/>
<proteinExistence type="predicted"/>
<dbReference type="PANTHER" id="PTHR34227">
    <property type="entry name" value="CHAPERONE PROTEIN YCDY"/>
    <property type="match status" value="1"/>
</dbReference>
<evidence type="ECO:0000313" key="2">
    <source>
        <dbReference type="EMBL" id="RQW62737.1"/>
    </source>
</evidence>
<dbReference type="Gene3D" id="1.10.3480.10">
    <property type="entry name" value="TorD-like"/>
    <property type="match status" value="1"/>
</dbReference>
<dbReference type="SUPFAM" id="SSF89155">
    <property type="entry name" value="TorD-like"/>
    <property type="match status" value="1"/>
</dbReference>
<accession>A0A3N9TES2</accession>
<dbReference type="InterPro" id="IPR020945">
    <property type="entry name" value="DMSO/NO3_reduct_chaperone"/>
</dbReference>
<dbReference type="EMBL" id="RJVQ01000005">
    <property type="protein sequence ID" value="RQW62737.1"/>
    <property type="molecule type" value="Genomic_DNA"/>
</dbReference>
<organism evidence="2 3">
    <name type="scientific">Vibrio viridaestus</name>
    <dbReference type="NCBI Taxonomy" id="2487322"/>
    <lineage>
        <taxon>Bacteria</taxon>
        <taxon>Pseudomonadati</taxon>
        <taxon>Pseudomonadota</taxon>
        <taxon>Gammaproteobacteria</taxon>
        <taxon>Vibrionales</taxon>
        <taxon>Vibrionaceae</taxon>
        <taxon>Vibrio</taxon>
    </lineage>
</organism>
<evidence type="ECO:0000256" key="1">
    <source>
        <dbReference type="ARBA" id="ARBA00023186"/>
    </source>
</evidence>